<dbReference type="EMBL" id="MSKI01000063">
    <property type="protein sequence ID" value="OLO52625.1"/>
    <property type="molecule type" value="Genomic_DNA"/>
</dbReference>
<name>A0A1Q8VWH4_9ACTO</name>
<feature type="transmembrane region" description="Helical" evidence="1">
    <location>
        <begin position="59"/>
        <end position="81"/>
    </location>
</feature>
<feature type="transmembrane region" description="Helical" evidence="1">
    <location>
        <begin position="88"/>
        <end position="107"/>
    </location>
</feature>
<evidence type="ECO:0000313" key="2">
    <source>
        <dbReference type="EMBL" id="OLO52625.1"/>
    </source>
</evidence>
<dbReference type="Proteomes" id="UP000186855">
    <property type="component" value="Unassembled WGS sequence"/>
</dbReference>
<feature type="transmembrane region" description="Helical" evidence="1">
    <location>
        <begin position="239"/>
        <end position="259"/>
    </location>
</feature>
<evidence type="ECO:0000256" key="1">
    <source>
        <dbReference type="SAM" id="Phobius"/>
    </source>
</evidence>
<feature type="transmembrane region" description="Helical" evidence="1">
    <location>
        <begin position="183"/>
        <end position="202"/>
    </location>
</feature>
<keyword evidence="1" id="KW-1133">Transmembrane helix</keyword>
<accession>A0A1Q8VWH4</accession>
<reference evidence="2 3" key="1">
    <citation type="submission" date="2016-12" db="EMBL/GenBank/DDBJ databases">
        <title>Genomic comparison of strains in the 'Actinomyces naeslundii' group.</title>
        <authorList>
            <person name="Mughal S.R."/>
            <person name="Do T."/>
            <person name="Gilbert S.C."/>
            <person name="Witherden E.A."/>
            <person name="Didelot X."/>
            <person name="Beighton D."/>
        </authorList>
    </citation>
    <scope>NUCLEOTIDE SEQUENCE [LARGE SCALE GENOMIC DNA]</scope>
    <source>
        <strain evidence="2 3">S24V</strain>
    </source>
</reference>
<feature type="transmembrane region" description="Helical" evidence="1">
    <location>
        <begin position="209"/>
        <end position="227"/>
    </location>
</feature>
<gene>
    <name evidence="2" type="ORF">BKH30_06165</name>
</gene>
<feature type="transmembrane region" description="Helical" evidence="1">
    <location>
        <begin position="144"/>
        <end position="163"/>
    </location>
</feature>
<comment type="caution">
    <text evidence="2">The sequence shown here is derived from an EMBL/GenBank/DDBJ whole genome shotgun (WGS) entry which is preliminary data.</text>
</comment>
<proteinExistence type="predicted"/>
<evidence type="ECO:0000313" key="3">
    <source>
        <dbReference type="Proteomes" id="UP000186855"/>
    </source>
</evidence>
<feature type="transmembrane region" description="Helical" evidence="1">
    <location>
        <begin position="312"/>
        <end position="331"/>
    </location>
</feature>
<feature type="transmembrane region" description="Helical" evidence="1">
    <location>
        <begin position="351"/>
        <end position="374"/>
    </location>
</feature>
<sequence>MAVLILALLAAALEMYALGHRWGYYLPLDYQQHLEYDISYMLDGKGYMQNGEEVGASPSLLLCSFLFSHLPLTIIGIAQTVRRTAPTAFVAASITALASIGRCFYKGVFEVDLPAVSAYVILLILTGFTLWGRLPHRTHTPRSAITASALGIASLWAIIAAFSLQVTTGWSTGIIRYHLGLELTLVTAVLTLACGTALLVLMSRRKSVIIMRLLVIPVGAGTLAAILPPIDSHFYFQPYSIPAIMVVLALVIPVFFPSFKQWCDGTWPMSTRNAAAGRPTILARTYQTIGADGTPLDDASVAALLPSVRPTFWISFFFGLFGLIPMITANSTARGLGVVTHAYNHAMIKGLLLGIAAWFGLVFTLYAALLFSALSSHY</sequence>
<organism evidence="2 3">
    <name type="scientific">Actinomyces oris</name>
    <dbReference type="NCBI Taxonomy" id="544580"/>
    <lineage>
        <taxon>Bacteria</taxon>
        <taxon>Bacillati</taxon>
        <taxon>Actinomycetota</taxon>
        <taxon>Actinomycetes</taxon>
        <taxon>Actinomycetales</taxon>
        <taxon>Actinomycetaceae</taxon>
        <taxon>Actinomyces</taxon>
    </lineage>
</organism>
<dbReference type="AlphaFoldDB" id="A0A1Q8VWH4"/>
<keyword evidence="1" id="KW-0812">Transmembrane</keyword>
<feature type="transmembrane region" description="Helical" evidence="1">
    <location>
        <begin position="113"/>
        <end position="132"/>
    </location>
</feature>
<protein>
    <submittedName>
        <fullName evidence="2">Uncharacterized protein</fullName>
    </submittedName>
</protein>
<keyword evidence="1" id="KW-0472">Membrane</keyword>